<comment type="caution">
    <text evidence="1">The sequence shown here is derived from an EMBL/GenBank/DDBJ whole genome shotgun (WGS) entry which is preliminary data.</text>
</comment>
<sequence>MALSKPRDTIERGRDLLVIPVAAATAIFQGALVAVNASGYAVPGSVATTLKAAGRAEETIDNSGGAAGALSVTVKRGVFKFKNSASDACVQASVLSDCFIVDDETVAKTDGSSARSKAGKVLEVEATGVWVEIS</sequence>
<name>A0ABW0EZE0_9HYPH</name>
<dbReference type="RefSeq" id="WP_260347659.1">
    <property type="nucleotide sequence ID" value="NZ_JAOAOS010000001.1"/>
</dbReference>
<organism evidence="1 2">
    <name type="scientific">Bosea minatitlanensis</name>
    <dbReference type="NCBI Taxonomy" id="128782"/>
    <lineage>
        <taxon>Bacteria</taxon>
        <taxon>Pseudomonadati</taxon>
        <taxon>Pseudomonadota</taxon>
        <taxon>Alphaproteobacteria</taxon>
        <taxon>Hyphomicrobiales</taxon>
        <taxon>Boseaceae</taxon>
        <taxon>Bosea</taxon>
    </lineage>
</organism>
<proteinExistence type="predicted"/>
<keyword evidence="2" id="KW-1185">Reference proteome</keyword>
<protein>
    <submittedName>
        <fullName evidence="1">Uncharacterized protein</fullName>
    </submittedName>
</protein>
<gene>
    <name evidence="1" type="ORF">ACFPK2_04675</name>
</gene>
<evidence type="ECO:0000313" key="1">
    <source>
        <dbReference type="EMBL" id="MFC5292282.1"/>
    </source>
</evidence>
<evidence type="ECO:0000313" key="2">
    <source>
        <dbReference type="Proteomes" id="UP001595976"/>
    </source>
</evidence>
<dbReference type="EMBL" id="JBHSLI010000001">
    <property type="protein sequence ID" value="MFC5292282.1"/>
    <property type="molecule type" value="Genomic_DNA"/>
</dbReference>
<reference evidence="2" key="1">
    <citation type="journal article" date="2019" name="Int. J. Syst. Evol. Microbiol.">
        <title>The Global Catalogue of Microorganisms (GCM) 10K type strain sequencing project: providing services to taxonomists for standard genome sequencing and annotation.</title>
        <authorList>
            <consortium name="The Broad Institute Genomics Platform"/>
            <consortium name="The Broad Institute Genome Sequencing Center for Infectious Disease"/>
            <person name="Wu L."/>
            <person name="Ma J."/>
        </authorList>
    </citation>
    <scope>NUCLEOTIDE SEQUENCE [LARGE SCALE GENOMIC DNA]</scope>
    <source>
        <strain evidence="2">CGMCC 1.15643</strain>
    </source>
</reference>
<dbReference type="Proteomes" id="UP001595976">
    <property type="component" value="Unassembled WGS sequence"/>
</dbReference>
<accession>A0ABW0EZE0</accession>